<dbReference type="PANTHER" id="PTHR34818">
    <property type="entry name" value="PROTEIN BLI-3"/>
    <property type="match status" value="1"/>
</dbReference>
<dbReference type="SUPFAM" id="SSF50475">
    <property type="entry name" value="FMN-binding split barrel"/>
    <property type="match status" value="1"/>
</dbReference>
<dbReference type="STRING" id="1246626.BleG1_1620"/>
<organism evidence="2 3">
    <name type="scientific">Shouchella lehensis G1</name>
    <dbReference type="NCBI Taxonomy" id="1246626"/>
    <lineage>
        <taxon>Bacteria</taxon>
        <taxon>Bacillati</taxon>
        <taxon>Bacillota</taxon>
        <taxon>Bacilli</taxon>
        <taxon>Bacillales</taxon>
        <taxon>Bacillaceae</taxon>
        <taxon>Shouchella</taxon>
    </lineage>
</organism>
<dbReference type="Pfam" id="PF01243">
    <property type="entry name" value="PNPOx_N"/>
    <property type="match status" value="1"/>
</dbReference>
<feature type="domain" description="Pyridoxamine 5'-phosphate oxidase N-terminal" evidence="1">
    <location>
        <begin position="7"/>
        <end position="128"/>
    </location>
</feature>
<dbReference type="AlphaFoldDB" id="A0A060M0W5"/>
<dbReference type="OrthoDB" id="5431160at2"/>
<dbReference type="PATRIC" id="fig|1246626.3.peg.1608"/>
<evidence type="ECO:0000313" key="2">
    <source>
        <dbReference type="EMBL" id="AIC94198.1"/>
    </source>
</evidence>
<keyword evidence="3" id="KW-1185">Reference proteome</keyword>
<dbReference type="HOGENOM" id="CLU_133083_0_0_9"/>
<gene>
    <name evidence="2" type="ORF">BleG1_1620</name>
</gene>
<dbReference type="Gene3D" id="2.30.110.10">
    <property type="entry name" value="Electron Transport, Fmn-binding Protein, Chain A"/>
    <property type="match status" value="1"/>
</dbReference>
<dbReference type="InterPro" id="IPR011576">
    <property type="entry name" value="Pyridox_Oxase_N"/>
</dbReference>
<dbReference type="InterPro" id="IPR052917">
    <property type="entry name" value="Stress-Dev_Protein"/>
</dbReference>
<proteinExistence type="predicted"/>
<evidence type="ECO:0000259" key="1">
    <source>
        <dbReference type="Pfam" id="PF01243"/>
    </source>
</evidence>
<name>A0A060M0W5_9BACI</name>
<dbReference type="eggNOG" id="COG3871">
    <property type="taxonomic scope" value="Bacteria"/>
</dbReference>
<dbReference type="RefSeq" id="WP_038479243.1">
    <property type="nucleotide sequence ID" value="NZ_CP003923.1"/>
</dbReference>
<dbReference type="Proteomes" id="UP000027142">
    <property type="component" value="Chromosome"/>
</dbReference>
<dbReference type="KEGG" id="ble:BleG1_1620"/>
<reference evidence="2 3" key="1">
    <citation type="journal article" date="2014" name="Gene">
        <title>A comparative genomic analysis of the alkalitolerant soil bacterium Bacillus lehensis G1.</title>
        <authorList>
            <person name="Noor Y.M."/>
            <person name="Samsulrizal N.H."/>
            <person name="Jema'on N.A."/>
            <person name="Low K.O."/>
            <person name="Ramli A.N."/>
            <person name="Alias N.I."/>
            <person name="Damis S.I."/>
            <person name="Fuzi S.F."/>
            <person name="Isa M.N."/>
            <person name="Murad A.M."/>
            <person name="Raih M.F."/>
            <person name="Bakar F.D."/>
            <person name="Najimudin N."/>
            <person name="Mahadi N.M."/>
            <person name="Illias R.M."/>
        </authorList>
    </citation>
    <scope>NUCLEOTIDE SEQUENCE [LARGE SCALE GENOMIC DNA]</scope>
    <source>
        <strain evidence="2 3">G1</strain>
    </source>
</reference>
<evidence type="ECO:0000313" key="3">
    <source>
        <dbReference type="Proteomes" id="UP000027142"/>
    </source>
</evidence>
<dbReference type="InterPro" id="IPR012349">
    <property type="entry name" value="Split_barrel_FMN-bd"/>
</dbReference>
<accession>A0A060M0W5</accession>
<dbReference type="PANTHER" id="PTHR34818:SF1">
    <property type="entry name" value="PROTEIN BLI-3"/>
    <property type="match status" value="1"/>
</dbReference>
<sequence>MDNSKVKQQILAVMEDHKIGSLSTVKENRPHSRYMTFYHKDFTLYTPTDIDTYKAKEVEENPHVHVLLGYTGEGYDDAFIEFQGTATIRDDQETKNEFWHDTLTHYFDSATDPSYILLELKPKTIRLMNKGDHTPYEISFD</sequence>
<dbReference type="EMBL" id="CP003923">
    <property type="protein sequence ID" value="AIC94198.1"/>
    <property type="molecule type" value="Genomic_DNA"/>
</dbReference>
<protein>
    <submittedName>
        <fullName evidence="2">General stress protein 26</fullName>
    </submittedName>
</protein>